<feature type="region of interest" description="Disordered" evidence="1">
    <location>
        <begin position="1"/>
        <end position="72"/>
    </location>
</feature>
<proteinExistence type="predicted"/>
<feature type="compositionally biased region" description="Basic residues" evidence="1">
    <location>
        <begin position="46"/>
        <end position="57"/>
    </location>
</feature>
<protein>
    <submittedName>
        <fullName evidence="2">Uncharacterized protein</fullName>
    </submittedName>
</protein>
<gene>
    <name evidence="2" type="ORF">NDU88_000597</name>
</gene>
<name>A0AAV7S7G7_PLEWA</name>
<feature type="compositionally biased region" description="Basic and acidic residues" evidence="1">
    <location>
        <begin position="1"/>
        <end position="45"/>
    </location>
</feature>
<accession>A0AAV7S7G7</accession>
<evidence type="ECO:0000313" key="2">
    <source>
        <dbReference type="EMBL" id="KAJ1160095.1"/>
    </source>
</evidence>
<comment type="caution">
    <text evidence="2">The sequence shown here is derived from an EMBL/GenBank/DDBJ whole genome shotgun (WGS) entry which is preliminary data.</text>
</comment>
<sequence>MSSKRWEEKVDGAAMDEEMRERHRENTSGREDHCGTQSMKKEPRRGCSRRGERHLHQMVRTAEDGTKNSSNR</sequence>
<evidence type="ECO:0000313" key="3">
    <source>
        <dbReference type="Proteomes" id="UP001066276"/>
    </source>
</evidence>
<evidence type="ECO:0000256" key="1">
    <source>
        <dbReference type="SAM" id="MobiDB-lite"/>
    </source>
</evidence>
<keyword evidence="3" id="KW-1185">Reference proteome</keyword>
<organism evidence="2 3">
    <name type="scientific">Pleurodeles waltl</name>
    <name type="common">Iberian ribbed newt</name>
    <dbReference type="NCBI Taxonomy" id="8319"/>
    <lineage>
        <taxon>Eukaryota</taxon>
        <taxon>Metazoa</taxon>
        <taxon>Chordata</taxon>
        <taxon>Craniata</taxon>
        <taxon>Vertebrata</taxon>
        <taxon>Euteleostomi</taxon>
        <taxon>Amphibia</taxon>
        <taxon>Batrachia</taxon>
        <taxon>Caudata</taxon>
        <taxon>Salamandroidea</taxon>
        <taxon>Salamandridae</taxon>
        <taxon>Pleurodelinae</taxon>
        <taxon>Pleurodeles</taxon>
    </lineage>
</organism>
<dbReference type="Proteomes" id="UP001066276">
    <property type="component" value="Chromosome 4_2"/>
</dbReference>
<reference evidence="2" key="1">
    <citation type="journal article" date="2022" name="bioRxiv">
        <title>Sequencing and chromosome-scale assembly of the giantPleurodeles waltlgenome.</title>
        <authorList>
            <person name="Brown T."/>
            <person name="Elewa A."/>
            <person name="Iarovenko S."/>
            <person name="Subramanian E."/>
            <person name="Araus A.J."/>
            <person name="Petzold A."/>
            <person name="Susuki M."/>
            <person name="Suzuki K.-i.T."/>
            <person name="Hayashi T."/>
            <person name="Toyoda A."/>
            <person name="Oliveira C."/>
            <person name="Osipova E."/>
            <person name="Leigh N.D."/>
            <person name="Simon A."/>
            <person name="Yun M.H."/>
        </authorList>
    </citation>
    <scope>NUCLEOTIDE SEQUENCE</scope>
    <source>
        <strain evidence="2">20211129_DDA</strain>
        <tissue evidence="2">Liver</tissue>
    </source>
</reference>
<dbReference type="AlphaFoldDB" id="A0AAV7S7G7"/>
<dbReference type="EMBL" id="JANPWB010000008">
    <property type="protein sequence ID" value="KAJ1160095.1"/>
    <property type="molecule type" value="Genomic_DNA"/>
</dbReference>